<organism evidence="4 5">
    <name type="scientific">Allostreptomyces psammosilenae</name>
    <dbReference type="NCBI Taxonomy" id="1892865"/>
    <lineage>
        <taxon>Bacteria</taxon>
        <taxon>Bacillati</taxon>
        <taxon>Actinomycetota</taxon>
        <taxon>Actinomycetes</taxon>
        <taxon>Kitasatosporales</taxon>
        <taxon>Streptomycetaceae</taxon>
        <taxon>Allostreptomyces</taxon>
    </lineage>
</organism>
<name>A0A853ACJ5_9ACTN</name>
<dbReference type="RefSeq" id="WP_179817117.1">
    <property type="nucleotide sequence ID" value="NZ_JACBZD010000002.1"/>
</dbReference>
<accession>A0A853ACJ5</accession>
<dbReference type="InterPro" id="IPR008278">
    <property type="entry name" value="4-PPantetheinyl_Trfase_dom"/>
</dbReference>
<dbReference type="EC" id="2.7.8.-" evidence="4"/>
<dbReference type="GO" id="GO:0008897">
    <property type="term" value="F:holo-[acyl-carrier-protein] synthase activity"/>
    <property type="evidence" value="ECO:0007669"/>
    <property type="project" value="InterPro"/>
</dbReference>
<evidence type="ECO:0000313" key="5">
    <source>
        <dbReference type="Proteomes" id="UP000567795"/>
    </source>
</evidence>
<evidence type="ECO:0000256" key="1">
    <source>
        <dbReference type="ARBA" id="ARBA00010990"/>
    </source>
</evidence>
<dbReference type="PANTHER" id="PTHR12215">
    <property type="entry name" value="PHOSPHOPANTETHEINE TRANSFERASE"/>
    <property type="match status" value="1"/>
</dbReference>
<keyword evidence="2 4" id="KW-0808">Transferase</keyword>
<dbReference type="AlphaFoldDB" id="A0A853ACJ5"/>
<dbReference type="InterPro" id="IPR050559">
    <property type="entry name" value="P-Pant_transferase_sf"/>
</dbReference>
<evidence type="ECO:0000259" key="3">
    <source>
        <dbReference type="Pfam" id="PF01648"/>
    </source>
</evidence>
<dbReference type="GO" id="GO:0000287">
    <property type="term" value="F:magnesium ion binding"/>
    <property type="evidence" value="ECO:0007669"/>
    <property type="project" value="InterPro"/>
</dbReference>
<comment type="caution">
    <text evidence="4">The sequence shown here is derived from an EMBL/GenBank/DDBJ whole genome shotgun (WGS) entry which is preliminary data.</text>
</comment>
<sequence>MRATDTTFWNSDWYPETVVECHVWWAAPLTDPHAYLPALDTTERARHDAYQREEDRARFGTARLLAKLLLGREAGLPPAEVELDATCRECGRPHGRPVPVGLPATRPPALSLSHSGDRVVVAVARTVQGALSAEVTVGVDVERLPPEHALGLPPTLDGVLAASLDEEERRIVGELPEADRCAGFLTYWTRKEAVLKATGEGLTAPMRRLRVSRPGDRPRLLRREDVPDGPRRIRMAELRPGPGYTAALAVLLPEDAADGWRVDLRIVERSAERVLAYAAQRPMATLVG</sequence>
<dbReference type="SUPFAM" id="SSF56214">
    <property type="entry name" value="4'-phosphopantetheinyl transferase"/>
    <property type="match status" value="2"/>
</dbReference>
<keyword evidence="5" id="KW-1185">Reference proteome</keyword>
<dbReference type="Gene3D" id="3.90.470.20">
    <property type="entry name" value="4'-phosphopantetheinyl transferase domain"/>
    <property type="match status" value="2"/>
</dbReference>
<evidence type="ECO:0000256" key="2">
    <source>
        <dbReference type="ARBA" id="ARBA00022679"/>
    </source>
</evidence>
<dbReference type="Proteomes" id="UP000567795">
    <property type="component" value="Unassembled WGS sequence"/>
</dbReference>
<dbReference type="EMBL" id="JACBZD010000002">
    <property type="protein sequence ID" value="NYI08271.1"/>
    <property type="molecule type" value="Genomic_DNA"/>
</dbReference>
<proteinExistence type="inferred from homology"/>
<dbReference type="Pfam" id="PF01648">
    <property type="entry name" value="ACPS"/>
    <property type="match status" value="1"/>
</dbReference>
<dbReference type="InterPro" id="IPR037143">
    <property type="entry name" value="4-PPantetheinyl_Trfase_dom_sf"/>
</dbReference>
<feature type="domain" description="4'-phosphopantetheinyl transferase" evidence="3">
    <location>
        <begin position="137"/>
        <end position="222"/>
    </location>
</feature>
<protein>
    <submittedName>
        <fullName evidence="4">4'-phosphopantetheinyl transferase</fullName>
        <ecNumber evidence="4">2.7.8.-</ecNumber>
    </submittedName>
</protein>
<evidence type="ECO:0000313" key="4">
    <source>
        <dbReference type="EMBL" id="NYI08271.1"/>
    </source>
</evidence>
<dbReference type="GO" id="GO:0019878">
    <property type="term" value="P:lysine biosynthetic process via aminoadipic acid"/>
    <property type="evidence" value="ECO:0007669"/>
    <property type="project" value="TreeGrafter"/>
</dbReference>
<reference evidence="4 5" key="1">
    <citation type="submission" date="2020-07" db="EMBL/GenBank/DDBJ databases">
        <title>Sequencing the genomes of 1000 actinobacteria strains.</title>
        <authorList>
            <person name="Klenk H.-P."/>
        </authorList>
    </citation>
    <scope>NUCLEOTIDE SEQUENCE [LARGE SCALE GENOMIC DNA]</scope>
    <source>
        <strain evidence="4 5">DSM 42178</strain>
    </source>
</reference>
<comment type="similarity">
    <text evidence="1">Belongs to the P-Pant transferase superfamily. Gsp/Sfp/HetI/AcpT family.</text>
</comment>
<dbReference type="GO" id="GO:0005829">
    <property type="term" value="C:cytosol"/>
    <property type="evidence" value="ECO:0007669"/>
    <property type="project" value="TreeGrafter"/>
</dbReference>
<dbReference type="PANTHER" id="PTHR12215:SF10">
    <property type="entry name" value="L-AMINOADIPATE-SEMIALDEHYDE DEHYDROGENASE-PHOSPHOPANTETHEINYL TRANSFERASE"/>
    <property type="match status" value="1"/>
</dbReference>
<gene>
    <name evidence="4" type="ORF">FHU37_005300</name>
</gene>